<gene>
    <name evidence="14" type="primary">rnhB</name>
    <name evidence="18" type="ORF">FHS89_000222</name>
</gene>
<feature type="binding site" evidence="14 15">
    <location>
        <position position="19"/>
    </location>
    <ligand>
        <name>a divalent metal cation</name>
        <dbReference type="ChEBI" id="CHEBI:60240"/>
    </ligand>
</feature>
<comment type="catalytic activity">
    <reaction evidence="1 14 15 16">
        <text>Endonucleolytic cleavage to 5'-phosphomonoester.</text>
        <dbReference type="EC" id="3.1.26.4"/>
    </reaction>
</comment>
<dbReference type="EMBL" id="JACIJS010000001">
    <property type="protein sequence ID" value="MBB5514224.1"/>
    <property type="molecule type" value="Genomic_DNA"/>
</dbReference>
<dbReference type="InterPro" id="IPR022898">
    <property type="entry name" value="RNase_HII"/>
</dbReference>
<evidence type="ECO:0000256" key="4">
    <source>
        <dbReference type="ARBA" id="ARBA00004496"/>
    </source>
</evidence>
<evidence type="ECO:0000256" key="1">
    <source>
        <dbReference type="ARBA" id="ARBA00000077"/>
    </source>
</evidence>
<keyword evidence="8 14" id="KW-0963">Cytoplasm</keyword>
<evidence type="ECO:0000256" key="5">
    <source>
        <dbReference type="ARBA" id="ARBA00007383"/>
    </source>
</evidence>
<keyword evidence="9 14" id="KW-0540">Nuclease</keyword>
<dbReference type="Gene3D" id="3.30.420.10">
    <property type="entry name" value="Ribonuclease H-like superfamily/Ribonuclease H"/>
    <property type="match status" value="1"/>
</dbReference>
<evidence type="ECO:0000256" key="15">
    <source>
        <dbReference type="PROSITE-ProRule" id="PRU01319"/>
    </source>
</evidence>
<evidence type="ECO:0000256" key="10">
    <source>
        <dbReference type="ARBA" id="ARBA00022723"/>
    </source>
</evidence>
<dbReference type="GO" id="GO:0032299">
    <property type="term" value="C:ribonuclease H2 complex"/>
    <property type="evidence" value="ECO:0007669"/>
    <property type="project" value="TreeGrafter"/>
</dbReference>
<dbReference type="NCBIfam" id="NF000594">
    <property type="entry name" value="PRK00015.1-1"/>
    <property type="match status" value="1"/>
</dbReference>
<comment type="function">
    <text evidence="3 14 16">Endonuclease that specifically degrades the RNA of RNA-DNA hybrids.</text>
</comment>
<dbReference type="PANTHER" id="PTHR10954:SF18">
    <property type="entry name" value="RIBONUCLEASE HII"/>
    <property type="match status" value="1"/>
</dbReference>
<dbReference type="PROSITE" id="PS51975">
    <property type="entry name" value="RNASE_H_2"/>
    <property type="match status" value="1"/>
</dbReference>
<dbReference type="CDD" id="cd07182">
    <property type="entry name" value="RNase_HII_bacteria_HII_like"/>
    <property type="match status" value="1"/>
</dbReference>
<dbReference type="GO" id="GO:0043137">
    <property type="term" value="P:DNA replication, removal of RNA primer"/>
    <property type="evidence" value="ECO:0007669"/>
    <property type="project" value="TreeGrafter"/>
</dbReference>
<dbReference type="Pfam" id="PF01351">
    <property type="entry name" value="RNase_HII"/>
    <property type="match status" value="1"/>
</dbReference>
<proteinExistence type="inferred from homology"/>
<dbReference type="GO" id="GO:0005737">
    <property type="term" value="C:cytoplasm"/>
    <property type="evidence" value="ECO:0007669"/>
    <property type="project" value="UniProtKB-SubCell"/>
</dbReference>
<dbReference type="GO" id="GO:0006298">
    <property type="term" value="P:mismatch repair"/>
    <property type="evidence" value="ECO:0007669"/>
    <property type="project" value="TreeGrafter"/>
</dbReference>
<comment type="cofactor">
    <cofactor evidence="14 15">
        <name>Mn(2+)</name>
        <dbReference type="ChEBI" id="CHEBI:29035"/>
    </cofactor>
    <cofactor evidence="14 15">
        <name>Mg(2+)</name>
        <dbReference type="ChEBI" id="CHEBI:18420"/>
    </cofactor>
    <text evidence="14 15">Manganese or magnesium. Binds 1 divalent metal ion per monomer in the absence of substrate. May bind a second metal ion after substrate binding.</text>
</comment>
<comment type="cofactor">
    <cofactor evidence="2">
        <name>Mg(2+)</name>
        <dbReference type="ChEBI" id="CHEBI:18420"/>
    </cofactor>
</comment>
<dbReference type="InterPro" id="IPR036397">
    <property type="entry name" value="RNaseH_sf"/>
</dbReference>
<protein>
    <recommendedName>
        <fullName evidence="7 14">Ribonuclease HII</fullName>
        <shortName evidence="14">RNase HII</shortName>
        <ecNumber evidence="6 14">3.1.26.4</ecNumber>
    </recommendedName>
</protein>
<comment type="subcellular location">
    <subcellularLocation>
        <location evidence="4 14">Cytoplasm</location>
    </subcellularLocation>
</comment>
<dbReference type="SUPFAM" id="SSF53098">
    <property type="entry name" value="Ribonuclease H-like"/>
    <property type="match status" value="1"/>
</dbReference>
<dbReference type="GO" id="GO:0003723">
    <property type="term" value="F:RNA binding"/>
    <property type="evidence" value="ECO:0007669"/>
    <property type="project" value="UniProtKB-UniRule"/>
</dbReference>
<evidence type="ECO:0000313" key="19">
    <source>
        <dbReference type="Proteomes" id="UP000553766"/>
    </source>
</evidence>
<keyword evidence="13 14" id="KW-0464">Manganese</keyword>
<reference evidence="18 19" key="1">
    <citation type="submission" date="2020-08" db="EMBL/GenBank/DDBJ databases">
        <title>Genomic Encyclopedia of Type Strains, Phase IV (KMG-IV): sequencing the most valuable type-strain genomes for metagenomic binning, comparative biology and taxonomic classification.</title>
        <authorList>
            <person name="Goeker M."/>
        </authorList>
    </citation>
    <scope>NUCLEOTIDE SEQUENCE [LARGE SCALE GENOMIC DNA]</scope>
    <source>
        <strain evidence="18 19">DSM 103377</strain>
    </source>
</reference>
<evidence type="ECO:0000256" key="11">
    <source>
        <dbReference type="ARBA" id="ARBA00022759"/>
    </source>
</evidence>
<comment type="similarity">
    <text evidence="5 14 16">Belongs to the RNase HII family.</text>
</comment>
<evidence type="ECO:0000313" key="18">
    <source>
        <dbReference type="EMBL" id="MBB5514224.1"/>
    </source>
</evidence>
<dbReference type="GO" id="GO:0004523">
    <property type="term" value="F:RNA-DNA hybrid ribonuclease activity"/>
    <property type="evidence" value="ECO:0007669"/>
    <property type="project" value="UniProtKB-UniRule"/>
</dbReference>
<dbReference type="PANTHER" id="PTHR10954">
    <property type="entry name" value="RIBONUCLEASE H2 SUBUNIT A"/>
    <property type="match status" value="1"/>
</dbReference>
<dbReference type="InterPro" id="IPR012337">
    <property type="entry name" value="RNaseH-like_sf"/>
</dbReference>
<keyword evidence="12 14" id="KW-0378">Hydrolase</keyword>
<feature type="binding site" evidence="14 15">
    <location>
        <position position="18"/>
    </location>
    <ligand>
        <name>a divalent metal cation</name>
        <dbReference type="ChEBI" id="CHEBI:60240"/>
    </ligand>
</feature>
<dbReference type="EC" id="3.1.26.4" evidence="6 14"/>
<dbReference type="Proteomes" id="UP000553766">
    <property type="component" value="Unassembled WGS sequence"/>
</dbReference>
<organism evidence="18 19">
    <name type="scientific">Rubricella aquisinus</name>
    <dbReference type="NCBI Taxonomy" id="2028108"/>
    <lineage>
        <taxon>Bacteria</taxon>
        <taxon>Pseudomonadati</taxon>
        <taxon>Pseudomonadota</taxon>
        <taxon>Alphaproteobacteria</taxon>
        <taxon>Rhodobacterales</taxon>
        <taxon>Paracoccaceae</taxon>
        <taxon>Rubricella</taxon>
    </lineage>
</organism>
<feature type="binding site" evidence="14 15">
    <location>
        <position position="109"/>
    </location>
    <ligand>
        <name>a divalent metal cation</name>
        <dbReference type="ChEBI" id="CHEBI:60240"/>
    </ligand>
</feature>
<keyword evidence="10 14" id="KW-0479">Metal-binding</keyword>
<evidence type="ECO:0000256" key="2">
    <source>
        <dbReference type="ARBA" id="ARBA00001946"/>
    </source>
</evidence>
<dbReference type="GO" id="GO:0030145">
    <property type="term" value="F:manganese ion binding"/>
    <property type="evidence" value="ECO:0007669"/>
    <property type="project" value="UniProtKB-UniRule"/>
</dbReference>
<keyword evidence="19" id="KW-1185">Reference proteome</keyword>
<dbReference type="FunFam" id="3.30.420.10:FF:000006">
    <property type="entry name" value="Ribonuclease HII"/>
    <property type="match status" value="1"/>
</dbReference>
<evidence type="ECO:0000256" key="9">
    <source>
        <dbReference type="ARBA" id="ARBA00022722"/>
    </source>
</evidence>
<comment type="caution">
    <text evidence="18">The sequence shown here is derived from an EMBL/GenBank/DDBJ whole genome shotgun (WGS) entry which is preliminary data.</text>
</comment>
<dbReference type="HAMAP" id="MF_00052_B">
    <property type="entry name" value="RNase_HII_B"/>
    <property type="match status" value="1"/>
</dbReference>
<dbReference type="InterPro" id="IPR024567">
    <property type="entry name" value="RNase_HII/HIII_dom"/>
</dbReference>
<dbReference type="InterPro" id="IPR001352">
    <property type="entry name" value="RNase_HII/HIII"/>
</dbReference>
<evidence type="ECO:0000256" key="7">
    <source>
        <dbReference type="ARBA" id="ARBA00019179"/>
    </source>
</evidence>
<accession>A0A840WVF8</accession>
<dbReference type="AlphaFoldDB" id="A0A840WVF8"/>
<dbReference type="RefSeq" id="WP_184007606.1">
    <property type="nucleotide sequence ID" value="NZ_JACIJS010000001.1"/>
</dbReference>
<evidence type="ECO:0000256" key="16">
    <source>
        <dbReference type="RuleBase" id="RU003515"/>
    </source>
</evidence>
<evidence type="ECO:0000256" key="6">
    <source>
        <dbReference type="ARBA" id="ARBA00012180"/>
    </source>
</evidence>
<name>A0A840WVF8_9RHOB</name>
<evidence type="ECO:0000256" key="13">
    <source>
        <dbReference type="ARBA" id="ARBA00023211"/>
    </source>
</evidence>
<evidence type="ECO:0000256" key="14">
    <source>
        <dbReference type="HAMAP-Rule" id="MF_00052"/>
    </source>
</evidence>
<keyword evidence="11 14" id="KW-0255">Endonuclease</keyword>
<evidence type="ECO:0000256" key="3">
    <source>
        <dbReference type="ARBA" id="ARBA00004065"/>
    </source>
</evidence>
<dbReference type="NCBIfam" id="NF000595">
    <property type="entry name" value="PRK00015.1-3"/>
    <property type="match status" value="1"/>
</dbReference>
<sequence length="204" mass="21510">MPDLSFESLHPSPVCGIDEVGRGPWAGPVMAAAVILDPARIPPGLNDSKKLTAARREALVPQIMEVAQVGIGSASVAEIDEINILQATYLAMRRAIAALPHAPAFALIDGNRLPPDLPCPAQAVIKGDSISLSIAAASIVAKVTRDRIMADLAKAHPGYGWETNAGYGTAAHIAGLERLGVTPHHRRSFKPIHKILGQERIAGH</sequence>
<evidence type="ECO:0000256" key="12">
    <source>
        <dbReference type="ARBA" id="ARBA00022801"/>
    </source>
</evidence>
<feature type="domain" description="RNase H type-2" evidence="17">
    <location>
        <begin position="12"/>
        <end position="201"/>
    </location>
</feature>
<evidence type="ECO:0000256" key="8">
    <source>
        <dbReference type="ARBA" id="ARBA00022490"/>
    </source>
</evidence>
<evidence type="ECO:0000259" key="17">
    <source>
        <dbReference type="PROSITE" id="PS51975"/>
    </source>
</evidence>